<evidence type="ECO:0000313" key="2">
    <source>
        <dbReference type="EMBL" id="JAD79545.1"/>
    </source>
</evidence>
<evidence type="ECO:0000256" key="1">
    <source>
        <dbReference type="SAM" id="MobiDB-lite"/>
    </source>
</evidence>
<reference evidence="2" key="2">
    <citation type="journal article" date="2015" name="Data Brief">
        <title>Shoot transcriptome of the giant reed, Arundo donax.</title>
        <authorList>
            <person name="Barrero R.A."/>
            <person name="Guerrero F.D."/>
            <person name="Moolhuijzen P."/>
            <person name="Goolsby J.A."/>
            <person name="Tidwell J."/>
            <person name="Bellgard S.E."/>
            <person name="Bellgard M.I."/>
        </authorList>
    </citation>
    <scope>NUCLEOTIDE SEQUENCE</scope>
    <source>
        <tissue evidence="2">Shoot tissue taken approximately 20 cm above the soil surface</tissue>
    </source>
</reference>
<organism evidence="2">
    <name type="scientific">Arundo donax</name>
    <name type="common">Giant reed</name>
    <name type="synonym">Donax arundinaceus</name>
    <dbReference type="NCBI Taxonomy" id="35708"/>
    <lineage>
        <taxon>Eukaryota</taxon>
        <taxon>Viridiplantae</taxon>
        <taxon>Streptophyta</taxon>
        <taxon>Embryophyta</taxon>
        <taxon>Tracheophyta</taxon>
        <taxon>Spermatophyta</taxon>
        <taxon>Magnoliopsida</taxon>
        <taxon>Liliopsida</taxon>
        <taxon>Poales</taxon>
        <taxon>Poaceae</taxon>
        <taxon>PACMAD clade</taxon>
        <taxon>Arundinoideae</taxon>
        <taxon>Arundineae</taxon>
        <taxon>Arundo</taxon>
    </lineage>
</organism>
<sequence>MKLLRCKMLLTSQRQKKPTPQQRKQVRLPRRKRLRRNLRLRLKQLQQIFVSRQQIKQGTVSHAMLSTTGV</sequence>
<proteinExistence type="predicted"/>
<feature type="region of interest" description="Disordered" evidence="1">
    <location>
        <begin position="1"/>
        <end position="28"/>
    </location>
</feature>
<dbReference type="EMBL" id="GBRH01218350">
    <property type="protein sequence ID" value="JAD79545.1"/>
    <property type="molecule type" value="Transcribed_RNA"/>
</dbReference>
<protein>
    <submittedName>
        <fullName evidence="2">Uncharacterized protein</fullName>
    </submittedName>
</protein>
<reference evidence="2" key="1">
    <citation type="submission" date="2014-09" db="EMBL/GenBank/DDBJ databases">
        <authorList>
            <person name="Magalhaes I.L.F."/>
            <person name="Oliveira U."/>
            <person name="Santos F.R."/>
            <person name="Vidigal T.H.D.A."/>
            <person name="Brescovit A.D."/>
            <person name="Santos A.J."/>
        </authorList>
    </citation>
    <scope>NUCLEOTIDE SEQUENCE</scope>
    <source>
        <tissue evidence="2">Shoot tissue taken approximately 20 cm above the soil surface</tissue>
    </source>
</reference>
<accession>A0A0A9D1K1</accession>
<dbReference type="AlphaFoldDB" id="A0A0A9D1K1"/>
<name>A0A0A9D1K1_ARUDO</name>